<evidence type="ECO:0000313" key="5">
    <source>
        <dbReference type="Proteomes" id="UP001139353"/>
    </source>
</evidence>
<dbReference type="InterPro" id="IPR001789">
    <property type="entry name" value="Sig_transdc_resp-reg_receiver"/>
</dbReference>
<keyword evidence="1 2" id="KW-0597">Phosphoprotein</keyword>
<name>A0A9X1YLE6_9BURK</name>
<evidence type="ECO:0000256" key="1">
    <source>
        <dbReference type="ARBA" id="ARBA00022553"/>
    </source>
</evidence>
<evidence type="ECO:0000256" key="2">
    <source>
        <dbReference type="PROSITE-ProRule" id="PRU00169"/>
    </source>
</evidence>
<keyword evidence="5" id="KW-1185">Reference proteome</keyword>
<dbReference type="RefSeq" id="WP_275682550.1">
    <property type="nucleotide sequence ID" value="NZ_JAJLJH010000002.1"/>
</dbReference>
<sequence length="231" mass="24671">MRILVADDDLVSRLAMEDVLRQCGAPEIVLAEDGASAWRALTGEACFDLICLDVRMPPPDGLELVARLRAAPALKRVPAMLITSTADRNTVLSATRSDLQGFIVKPVGPDTVTRILRVLAQLDASILEPADAAIARLRVDTERHARYVGAFIQQIQALAGLAEELATATGGSQTRTAFVQKADACRTAALTLGSTRIEQLISDALALLVEGKPGASRAMAQAVYWLGRVSR</sequence>
<dbReference type="PANTHER" id="PTHR44591">
    <property type="entry name" value="STRESS RESPONSE REGULATOR PROTEIN 1"/>
    <property type="match status" value="1"/>
</dbReference>
<organism evidence="4 5">
    <name type="scientific">Scleromatobacter humisilvae</name>
    <dbReference type="NCBI Taxonomy" id="2897159"/>
    <lineage>
        <taxon>Bacteria</taxon>
        <taxon>Pseudomonadati</taxon>
        <taxon>Pseudomonadota</taxon>
        <taxon>Betaproteobacteria</taxon>
        <taxon>Burkholderiales</taxon>
        <taxon>Sphaerotilaceae</taxon>
        <taxon>Scleromatobacter</taxon>
    </lineage>
</organism>
<dbReference type="PROSITE" id="PS50110">
    <property type="entry name" value="RESPONSE_REGULATORY"/>
    <property type="match status" value="1"/>
</dbReference>
<feature type="domain" description="Response regulatory" evidence="3">
    <location>
        <begin position="2"/>
        <end position="120"/>
    </location>
</feature>
<dbReference type="Pfam" id="PF00072">
    <property type="entry name" value="Response_reg"/>
    <property type="match status" value="1"/>
</dbReference>
<gene>
    <name evidence="4" type="ORF">LPC04_12495</name>
</gene>
<protein>
    <submittedName>
        <fullName evidence="4">Response regulator</fullName>
    </submittedName>
</protein>
<dbReference type="EMBL" id="JAJLJH010000002">
    <property type="protein sequence ID" value="MCK9686527.1"/>
    <property type="molecule type" value="Genomic_DNA"/>
</dbReference>
<dbReference type="SMART" id="SM00448">
    <property type="entry name" value="REC"/>
    <property type="match status" value="1"/>
</dbReference>
<feature type="modified residue" description="4-aspartylphosphate" evidence="2">
    <location>
        <position position="53"/>
    </location>
</feature>
<dbReference type="PANTHER" id="PTHR44591:SF3">
    <property type="entry name" value="RESPONSE REGULATORY DOMAIN-CONTAINING PROTEIN"/>
    <property type="match status" value="1"/>
</dbReference>
<proteinExistence type="predicted"/>
<dbReference type="Proteomes" id="UP001139353">
    <property type="component" value="Unassembled WGS sequence"/>
</dbReference>
<evidence type="ECO:0000259" key="3">
    <source>
        <dbReference type="PROSITE" id="PS50110"/>
    </source>
</evidence>
<dbReference type="InterPro" id="IPR050595">
    <property type="entry name" value="Bact_response_regulator"/>
</dbReference>
<dbReference type="AlphaFoldDB" id="A0A9X1YLE6"/>
<dbReference type="InterPro" id="IPR011006">
    <property type="entry name" value="CheY-like_superfamily"/>
</dbReference>
<evidence type="ECO:0000313" key="4">
    <source>
        <dbReference type="EMBL" id="MCK9686527.1"/>
    </source>
</evidence>
<reference evidence="4" key="1">
    <citation type="submission" date="2021-11" db="EMBL/GenBank/DDBJ databases">
        <title>BS-T2-15 a new species belonging to the Comamonadaceae family isolated from the soil of a French oak forest.</title>
        <authorList>
            <person name="Mieszkin S."/>
            <person name="Alain K."/>
        </authorList>
    </citation>
    <scope>NUCLEOTIDE SEQUENCE</scope>
    <source>
        <strain evidence="4">BS-T2-15</strain>
    </source>
</reference>
<accession>A0A9X1YLE6</accession>
<dbReference type="SUPFAM" id="SSF52172">
    <property type="entry name" value="CheY-like"/>
    <property type="match status" value="1"/>
</dbReference>
<dbReference type="GO" id="GO:0000160">
    <property type="term" value="P:phosphorelay signal transduction system"/>
    <property type="evidence" value="ECO:0007669"/>
    <property type="project" value="InterPro"/>
</dbReference>
<dbReference type="Gene3D" id="3.40.50.2300">
    <property type="match status" value="1"/>
</dbReference>
<comment type="caution">
    <text evidence="4">The sequence shown here is derived from an EMBL/GenBank/DDBJ whole genome shotgun (WGS) entry which is preliminary data.</text>
</comment>